<dbReference type="SMART" id="SM00811">
    <property type="entry name" value="Alpha_kinase"/>
    <property type="match status" value="1"/>
</dbReference>
<evidence type="ECO:0000256" key="1">
    <source>
        <dbReference type="ARBA" id="ARBA00022527"/>
    </source>
</evidence>
<dbReference type="Gene3D" id="3.20.200.10">
    <property type="entry name" value="MHCK/EF2 kinase"/>
    <property type="match status" value="2"/>
</dbReference>
<reference evidence="8" key="1">
    <citation type="submission" date="2021-10" db="EMBL/GenBank/DDBJ databases">
        <title>De novo Genome Assembly of Clathrus columnatus (Basidiomycota, Fungi) Using Illumina and Nanopore Sequence Data.</title>
        <authorList>
            <person name="Ogiso-Tanaka E."/>
            <person name="Itagaki H."/>
            <person name="Hosoya T."/>
            <person name="Hosaka K."/>
        </authorList>
    </citation>
    <scope>NUCLEOTIDE SEQUENCE</scope>
    <source>
        <strain evidence="8">MO-923</strain>
    </source>
</reference>
<feature type="region of interest" description="Disordered" evidence="6">
    <location>
        <begin position="497"/>
        <end position="574"/>
    </location>
</feature>
<dbReference type="PROSITE" id="PS51158">
    <property type="entry name" value="ALPHA_KINASE"/>
    <property type="match status" value="1"/>
</dbReference>
<dbReference type="InterPro" id="IPR004166">
    <property type="entry name" value="a-kinase_dom"/>
</dbReference>
<feature type="domain" description="Alpha-type protein kinase" evidence="7">
    <location>
        <begin position="285"/>
        <end position="486"/>
    </location>
</feature>
<feature type="compositionally biased region" description="Polar residues" evidence="6">
    <location>
        <begin position="563"/>
        <end position="574"/>
    </location>
</feature>
<evidence type="ECO:0000313" key="9">
    <source>
        <dbReference type="Proteomes" id="UP001050691"/>
    </source>
</evidence>
<evidence type="ECO:0000256" key="3">
    <source>
        <dbReference type="ARBA" id="ARBA00022741"/>
    </source>
</evidence>
<dbReference type="InterPro" id="IPR011009">
    <property type="entry name" value="Kinase-like_dom_sf"/>
</dbReference>
<dbReference type="AlphaFoldDB" id="A0AAV5ALU6"/>
<dbReference type="InterPro" id="IPR051852">
    <property type="entry name" value="Alpha-type_PK"/>
</dbReference>
<feature type="compositionally biased region" description="Polar residues" evidence="6">
    <location>
        <begin position="517"/>
        <end position="538"/>
    </location>
</feature>
<dbReference type="Proteomes" id="UP001050691">
    <property type="component" value="Unassembled WGS sequence"/>
</dbReference>
<protein>
    <recommendedName>
        <fullName evidence="7">Alpha-type protein kinase domain-containing protein</fullName>
    </recommendedName>
</protein>
<dbReference type="Pfam" id="PF02816">
    <property type="entry name" value="Alpha_kinase"/>
    <property type="match status" value="1"/>
</dbReference>
<gene>
    <name evidence="8" type="ORF">Clacol_009004</name>
</gene>
<keyword evidence="2" id="KW-0808">Transferase</keyword>
<sequence>MQQQEHYRQDNPSCGYCIIRSREMEDKLSHPTLSQHIKDRMQEPINTRAPLDHNRHAMPLPLFASINPVEQNRTDDILATMARSYIKAKNKTNDPQMLQTSMISSTIQPGASRSSNKGVPATIKVSVGRILLQMGNKYEKVDFTPRICPFSSETSWSEVVSMFTSIVCHEVKVRCRLTVDITRISLCNLQGTTTLHYVDEWTTKTLKYLCHSNVALTLEETAEINLLHKELRQSVRITSQTPHNISDGKTSLTSFVSSSTPIPYLTEILHSDSVLVERMDITLGPDSLSSLTKSREPFKVQIGSEIQAHGSTKHMFRAILGSQIFAAKSFFNLDDSNNIISNEDNFLHLKKELARHVLATKIGEEFIKLAKSSSVIVSEFTFSDSWIAVVKEGVHVGWSYLMAPMIKDGKPNKFSGSRVAGAHNTPLGCTMDALAHFSLLHTNDQVVLTDIQGQSGIGDAGIQGIEEFKAQHKCNYICQKLSLKTLTPEAPIVKRSRAFSSSSNPEDNGLPFLESPSPLTGTPFSSTRKCSRVNSRSTSNKDTHLSAPPSRSRTPAIKDGTHIPQTTPDDSTQAGKSIYDVEITVWGLGEDVNAMEGEVVPKKGEERKGTMKISIRDGTELLDTLVSPEYMQGFALAPYNEILSGADILDEMKCFYELERIYDNFRSFAEAKNVQIAELCFDYKLIRLRNESGEPKKILEYLWSPVSSYSDFFFSDLDCEYDNYFINETLSALSHFLYQENQKNLVHTSWGFMRTDVNVAQIIAVTTHDQRILNNDDECNGISHYAYDIGTTGIDFWRGVHTCFPICNQLGLLALGTND</sequence>
<dbReference type="EMBL" id="BPWL01000010">
    <property type="protein sequence ID" value="GJJ14737.1"/>
    <property type="molecule type" value="Genomic_DNA"/>
</dbReference>
<keyword evidence="3" id="KW-0547">Nucleotide-binding</keyword>
<evidence type="ECO:0000256" key="5">
    <source>
        <dbReference type="ARBA" id="ARBA00022840"/>
    </source>
</evidence>
<name>A0AAV5ALU6_9AGAM</name>
<accession>A0AAV5ALU6</accession>
<dbReference type="CDD" id="cd04515">
    <property type="entry name" value="Alpha_kinase"/>
    <property type="match status" value="1"/>
</dbReference>
<organism evidence="8 9">
    <name type="scientific">Clathrus columnatus</name>
    <dbReference type="NCBI Taxonomy" id="1419009"/>
    <lineage>
        <taxon>Eukaryota</taxon>
        <taxon>Fungi</taxon>
        <taxon>Dikarya</taxon>
        <taxon>Basidiomycota</taxon>
        <taxon>Agaricomycotina</taxon>
        <taxon>Agaricomycetes</taxon>
        <taxon>Phallomycetidae</taxon>
        <taxon>Phallales</taxon>
        <taxon>Clathraceae</taxon>
        <taxon>Clathrus</taxon>
    </lineage>
</organism>
<evidence type="ECO:0000259" key="7">
    <source>
        <dbReference type="PROSITE" id="PS51158"/>
    </source>
</evidence>
<evidence type="ECO:0000256" key="4">
    <source>
        <dbReference type="ARBA" id="ARBA00022777"/>
    </source>
</evidence>
<proteinExistence type="predicted"/>
<keyword evidence="5" id="KW-0067">ATP-binding</keyword>
<keyword evidence="9" id="KW-1185">Reference proteome</keyword>
<keyword evidence="4" id="KW-0418">Kinase</keyword>
<evidence type="ECO:0000256" key="2">
    <source>
        <dbReference type="ARBA" id="ARBA00022679"/>
    </source>
</evidence>
<dbReference type="GO" id="GO:0004674">
    <property type="term" value="F:protein serine/threonine kinase activity"/>
    <property type="evidence" value="ECO:0007669"/>
    <property type="project" value="UniProtKB-KW"/>
</dbReference>
<dbReference type="PANTHER" id="PTHR45992">
    <property type="entry name" value="EUKARYOTIC ELONGATION FACTOR 2 KINASE-RELATED"/>
    <property type="match status" value="1"/>
</dbReference>
<evidence type="ECO:0000256" key="6">
    <source>
        <dbReference type="SAM" id="MobiDB-lite"/>
    </source>
</evidence>
<dbReference type="SUPFAM" id="SSF56112">
    <property type="entry name" value="Protein kinase-like (PK-like)"/>
    <property type="match status" value="1"/>
</dbReference>
<dbReference type="GO" id="GO:0005524">
    <property type="term" value="F:ATP binding"/>
    <property type="evidence" value="ECO:0007669"/>
    <property type="project" value="UniProtKB-KW"/>
</dbReference>
<keyword evidence="1" id="KW-0723">Serine/threonine-protein kinase</keyword>
<evidence type="ECO:0000313" key="8">
    <source>
        <dbReference type="EMBL" id="GJJ14737.1"/>
    </source>
</evidence>
<comment type="caution">
    <text evidence="8">The sequence shown here is derived from an EMBL/GenBank/DDBJ whole genome shotgun (WGS) entry which is preliminary data.</text>
</comment>